<protein>
    <recommendedName>
        <fullName evidence="5">PGG domain-containing protein</fullName>
    </recommendedName>
</protein>
<evidence type="ECO:0000313" key="4">
    <source>
        <dbReference type="Proteomes" id="UP000238479"/>
    </source>
</evidence>
<evidence type="ECO:0008006" key="5">
    <source>
        <dbReference type="Google" id="ProtNLM"/>
    </source>
</evidence>
<feature type="transmembrane region" description="Helical" evidence="2">
    <location>
        <begin position="179"/>
        <end position="199"/>
    </location>
</feature>
<gene>
    <name evidence="3" type="ORF">RchiOBHm_Chr6g0312301</name>
</gene>
<dbReference type="STRING" id="74649.A0A2P6Q1M5"/>
<dbReference type="Gramene" id="PRQ28093">
    <property type="protein sequence ID" value="PRQ28093"/>
    <property type="gene ID" value="RchiOBHm_Chr6g0312301"/>
</dbReference>
<evidence type="ECO:0000256" key="1">
    <source>
        <dbReference type="SAM" id="MobiDB-lite"/>
    </source>
</evidence>
<feature type="transmembrane region" description="Helical" evidence="2">
    <location>
        <begin position="145"/>
        <end position="167"/>
    </location>
</feature>
<comment type="caution">
    <text evidence="3">The sequence shown here is derived from an EMBL/GenBank/DDBJ whole genome shotgun (WGS) entry which is preliminary data.</text>
</comment>
<dbReference type="AlphaFoldDB" id="A0A2P6Q1M5"/>
<evidence type="ECO:0000256" key="2">
    <source>
        <dbReference type="SAM" id="Phobius"/>
    </source>
</evidence>
<name>A0A2P6Q1M5_ROSCH</name>
<keyword evidence="4" id="KW-1185">Reference proteome</keyword>
<feature type="region of interest" description="Disordered" evidence="1">
    <location>
        <begin position="1"/>
        <end position="41"/>
    </location>
</feature>
<keyword evidence="2" id="KW-0812">Transmembrane</keyword>
<keyword evidence="2" id="KW-0472">Membrane</keyword>
<sequence length="244" mass="27184">MHKRQTGQGQAPPATPPPPPPPPAPESQSEMRWSPKTEEDKIITKLMDEISASPHDPNCSIVLRAALSSLLKTQENRVSPSIQQRPSPFPKRQISVSDSVTILIQVLAIIPLLVGSPTSNWFSPTLQEQKCTCASSGETPDCQCIPVPFIIFQGVMTIMFAIVQVLLHRRMIGVHRLSYIVFSFPIFLCSYLWLVFTITPVHFRLLVFLIDVGVVITVSAIVVCIIYWRARASPTLPVDEIYDI</sequence>
<proteinExistence type="predicted"/>
<feature type="transmembrane region" description="Helical" evidence="2">
    <location>
        <begin position="94"/>
        <end position="114"/>
    </location>
</feature>
<feature type="compositionally biased region" description="Pro residues" evidence="1">
    <location>
        <begin position="13"/>
        <end position="25"/>
    </location>
</feature>
<organism evidence="3 4">
    <name type="scientific">Rosa chinensis</name>
    <name type="common">China rose</name>
    <dbReference type="NCBI Taxonomy" id="74649"/>
    <lineage>
        <taxon>Eukaryota</taxon>
        <taxon>Viridiplantae</taxon>
        <taxon>Streptophyta</taxon>
        <taxon>Embryophyta</taxon>
        <taxon>Tracheophyta</taxon>
        <taxon>Spermatophyta</taxon>
        <taxon>Magnoliopsida</taxon>
        <taxon>eudicotyledons</taxon>
        <taxon>Gunneridae</taxon>
        <taxon>Pentapetalae</taxon>
        <taxon>rosids</taxon>
        <taxon>fabids</taxon>
        <taxon>Rosales</taxon>
        <taxon>Rosaceae</taxon>
        <taxon>Rosoideae</taxon>
        <taxon>Rosoideae incertae sedis</taxon>
        <taxon>Rosa</taxon>
    </lineage>
</organism>
<dbReference type="Proteomes" id="UP000238479">
    <property type="component" value="Chromosome 6"/>
</dbReference>
<dbReference type="EMBL" id="PDCK01000044">
    <property type="protein sequence ID" value="PRQ28093.1"/>
    <property type="molecule type" value="Genomic_DNA"/>
</dbReference>
<keyword evidence="2" id="KW-1133">Transmembrane helix</keyword>
<feature type="transmembrane region" description="Helical" evidence="2">
    <location>
        <begin position="205"/>
        <end position="228"/>
    </location>
</feature>
<accession>A0A2P6Q1M5</accession>
<evidence type="ECO:0000313" key="3">
    <source>
        <dbReference type="EMBL" id="PRQ28093.1"/>
    </source>
</evidence>
<reference evidence="3 4" key="1">
    <citation type="journal article" date="2018" name="Nat. Genet.">
        <title>The Rosa genome provides new insights in the design of modern roses.</title>
        <authorList>
            <person name="Bendahmane M."/>
        </authorList>
    </citation>
    <scope>NUCLEOTIDE SEQUENCE [LARGE SCALE GENOMIC DNA]</scope>
    <source>
        <strain evidence="4">cv. Old Blush</strain>
    </source>
</reference>